<dbReference type="Proteomes" id="UP000237000">
    <property type="component" value="Unassembled WGS sequence"/>
</dbReference>
<dbReference type="AlphaFoldDB" id="A0A2P5BFH1"/>
<proteinExistence type="predicted"/>
<evidence type="ECO:0000313" key="4">
    <source>
        <dbReference type="Proteomes" id="UP000237000"/>
    </source>
</evidence>
<dbReference type="EMBL" id="JXTC01000533">
    <property type="protein sequence ID" value="PON47545.1"/>
    <property type="molecule type" value="Genomic_DNA"/>
</dbReference>
<feature type="non-terminal residue" evidence="3">
    <location>
        <position position="77"/>
    </location>
</feature>
<dbReference type="InParanoid" id="A0A2P5BFH1"/>
<comment type="caution">
    <text evidence="3">The sequence shown here is derived from an EMBL/GenBank/DDBJ whole genome shotgun (WGS) entry which is preliminary data.</text>
</comment>
<organism evidence="3 4">
    <name type="scientific">Trema orientale</name>
    <name type="common">Charcoal tree</name>
    <name type="synonym">Celtis orientalis</name>
    <dbReference type="NCBI Taxonomy" id="63057"/>
    <lineage>
        <taxon>Eukaryota</taxon>
        <taxon>Viridiplantae</taxon>
        <taxon>Streptophyta</taxon>
        <taxon>Embryophyta</taxon>
        <taxon>Tracheophyta</taxon>
        <taxon>Spermatophyta</taxon>
        <taxon>Magnoliopsida</taxon>
        <taxon>eudicotyledons</taxon>
        <taxon>Gunneridae</taxon>
        <taxon>Pentapetalae</taxon>
        <taxon>rosids</taxon>
        <taxon>fabids</taxon>
        <taxon>Rosales</taxon>
        <taxon>Cannabaceae</taxon>
        <taxon>Trema</taxon>
    </lineage>
</organism>
<feature type="transmembrane region" description="Helical" evidence="2">
    <location>
        <begin position="33"/>
        <end position="56"/>
    </location>
</feature>
<accession>A0A2P5BFH1</accession>
<feature type="region of interest" description="Disordered" evidence="1">
    <location>
        <begin position="1"/>
        <end position="27"/>
    </location>
</feature>
<feature type="compositionally biased region" description="Basic and acidic residues" evidence="1">
    <location>
        <begin position="1"/>
        <end position="18"/>
    </location>
</feature>
<evidence type="ECO:0000313" key="3">
    <source>
        <dbReference type="EMBL" id="PON47545.1"/>
    </source>
</evidence>
<evidence type="ECO:0000256" key="1">
    <source>
        <dbReference type="SAM" id="MobiDB-lite"/>
    </source>
</evidence>
<evidence type="ECO:0000256" key="2">
    <source>
        <dbReference type="SAM" id="Phobius"/>
    </source>
</evidence>
<keyword evidence="2" id="KW-1133">Transmembrane helix</keyword>
<sequence length="77" mass="8052">MGEIRAVDLMEEGRERGQDGGGVGEEGRRGDQALGGCSVVLGCMLCIAIDLLICLLPSPPLGYSTPSLPSLFAWFGL</sequence>
<gene>
    <name evidence="3" type="ORF">TorRG33x02_323080</name>
</gene>
<evidence type="ECO:0008006" key="5">
    <source>
        <dbReference type="Google" id="ProtNLM"/>
    </source>
</evidence>
<keyword evidence="2" id="KW-0472">Membrane</keyword>
<protein>
    <recommendedName>
        <fullName evidence="5">Transmembrane protein</fullName>
    </recommendedName>
</protein>
<keyword evidence="2" id="KW-0812">Transmembrane</keyword>
<name>A0A2P5BFH1_TREOI</name>
<keyword evidence="4" id="KW-1185">Reference proteome</keyword>
<reference evidence="4" key="1">
    <citation type="submission" date="2016-06" db="EMBL/GenBank/DDBJ databases">
        <title>Parallel loss of symbiosis genes in relatives of nitrogen-fixing non-legume Parasponia.</title>
        <authorList>
            <person name="Van Velzen R."/>
            <person name="Holmer R."/>
            <person name="Bu F."/>
            <person name="Rutten L."/>
            <person name="Van Zeijl A."/>
            <person name="Liu W."/>
            <person name="Santuari L."/>
            <person name="Cao Q."/>
            <person name="Sharma T."/>
            <person name="Shen D."/>
            <person name="Roswanjaya Y."/>
            <person name="Wardhani T."/>
            <person name="Kalhor M.S."/>
            <person name="Jansen J."/>
            <person name="Van den Hoogen J."/>
            <person name="Gungor B."/>
            <person name="Hartog M."/>
            <person name="Hontelez J."/>
            <person name="Verver J."/>
            <person name="Yang W.-C."/>
            <person name="Schijlen E."/>
            <person name="Repin R."/>
            <person name="Schilthuizen M."/>
            <person name="Schranz E."/>
            <person name="Heidstra R."/>
            <person name="Miyata K."/>
            <person name="Fedorova E."/>
            <person name="Kohlen W."/>
            <person name="Bisseling T."/>
            <person name="Smit S."/>
            <person name="Geurts R."/>
        </authorList>
    </citation>
    <scope>NUCLEOTIDE SEQUENCE [LARGE SCALE GENOMIC DNA]</scope>
    <source>
        <strain evidence="4">cv. RG33-2</strain>
    </source>
</reference>